<name>A0A2K1Q5C7_9GAMM</name>
<dbReference type="FunFam" id="3.40.630.30:FF:000047">
    <property type="entry name" value="Acetyltransferase, GNAT family"/>
    <property type="match status" value="1"/>
</dbReference>
<organism evidence="2 3">
    <name type="scientific">Mixta theicola</name>
    <dbReference type="NCBI Taxonomy" id="1458355"/>
    <lineage>
        <taxon>Bacteria</taxon>
        <taxon>Pseudomonadati</taxon>
        <taxon>Pseudomonadota</taxon>
        <taxon>Gammaproteobacteria</taxon>
        <taxon>Enterobacterales</taxon>
        <taxon>Erwiniaceae</taxon>
        <taxon>Mixta</taxon>
    </lineage>
</organism>
<evidence type="ECO:0000259" key="1">
    <source>
        <dbReference type="PROSITE" id="PS51186"/>
    </source>
</evidence>
<gene>
    <name evidence="2" type="ORF">COO59_18800</name>
</gene>
<dbReference type="SUPFAM" id="SSF55729">
    <property type="entry name" value="Acyl-CoA N-acyltransferases (Nat)"/>
    <property type="match status" value="1"/>
</dbReference>
<comment type="caution">
    <text evidence="2">The sequence shown here is derived from an EMBL/GenBank/DDBJ whole genome shotgun (WGS) entry which is preliminary data.</text>
</comment>
<dbReference type="AlphaFoldDB" id="A0A2K1Q5C7"/>
<keyword evidence="3" id="KW-1185">Reference proteome</keyword>
<dbReference type="Gene3D" id="3.40.630.30">
    <property type="match status" value="1"/>
</dbReference>
<dbReference type="EMBL" id="NWUO01000020">
    <property type="protein sequence ID" value="PNS10201.1"/>
    <property type="molecule type" value="Genomic_DNA"/>
</dbReference>
<dbReference type="PROSITE" id="PS51186">
    <property type="entry name" value="GNAT"/>
    <property type="match status" value="1"/>
</dbReference>
<dbReference type="Pfam" id="PF13302">
    <property type="entry name" value="Acetyltransf_3"/>
    <property type="match status" value="1"/>
</dbReference>
<dbReference type="Proteomes" id="UP000236345">
    <property type="component" value="Unassembled WGS sequence"/>
</dbReference>
<evidence type="ECO:0000313" key="3">
    <source>
        <dbReference type="Proteomes" id="UP000236345"/>
    </source>
</evidence>
<reference evidence="3" key="1">
    <citation type="submission" date="2017-09" db="EMBL/GenBank/DDBJ databases">
        <authorList>
            <person name="Palmer M."/>
            <person name="Steenkamp E.T."/>
            <person name="Coetzee M.P."/>
            <person name="Avontuur J.R."/>
            <person name="Van Zyl E."/>
            <person name="Chan W.-Y."/>
            <person name="Blom J."/>
            <person name="Venter S.N."/>
        </authorList>
    </citation>
    <scope>NUCLEOTIDE SEQUENCE [LARGE SCALE GENOMIC DNA]</scope>
    <source>
        <strain evidence="3">QC88-366</strain>
    </source>
</reference>
<dbReference type="InterPro" id="IPR051908">
    <property type="entry name" value="Ribosomal_N-acetyltransferase"/>
</dbReference>
<dbReference type="GO" id="GO:0008999">
    <property type="term" value="F:protein-N-terminal-alanine acetyltransferase activity"/>
    <property type="evidence" value="ECO:0007669"/>
    <property type="project" value="TreeGrafter"/>
</dbReference>
<sequence>MSSSVNQYQQPIGFPLPEWTPRLYPPQQPLEGRTCRLEPLSAQQHAEGLWAAWSQAADERDWTWMFSGPFPNYPAFCTHISAQSASQDALHFAVIDRQSLQPVGTLALMRIDPQHGSMEVGHVAFSPRLKRTTMATEAHFLLMALAFDELGYRRYEWKCDSLNAASRQAALRLGFQYEGLFRQAAVYKGRNRDTAWFSIIDGEWPTVSAALRQWLAAENFDVQGQQRRSLQAFRAQALHSCPRQIL</sequence>
<accession>A0A2K1Q5C7</accession>
<dbReference type="InterPro" id="IPR016181">
    <property type="entry name" value="Acyl_CoA_acyltransferase"/>
</dbReference>
<dbReference type="PANTHER" id="PTHR43441">
    <property type="entry name" value="RIBOSOMAL-PROTEIN-SERINE ACETYLTRANSFERASE"/>
    <property type="match status" value="1"/>
</dbReference>
<dbReference type="InterPro" id="IPR000182">
    <property type="entry name" value="GNAT_dom"/>
</dbReference>
<dbReference type="GO" id="GO:1990189">
    <property type="term" value="F:protein N-terminal-serine acetyltransferase activity"/>
    <property type="evidence" value="ECO:0007669"/>
    <property type="project" value="TreeGrafter"/>
</dbReference>
<dbReference type="PANTHER" id="PTHR43441:SF2">
    <property type="entry name" value="FAMILY ACETYLTRANSFERASE, PUTATIVE (AFU_ORTHOLOGUE AFUA_7G00850)-RELATED"/>
    <property type="match status" value="1"/>
</dbReference>
<protein>
    <submittedName>
        <fullName evidence="2">GNAT family N-acetyltransferase</fullName>
    </submittedName>
</protein>
<evidence type="ECO:0000313" key="2">
    <source>
        <dbReference type="EMBL" id="PNS10201.1"/>
    </source>
</evidence>
<dbReference type="OrthoDB" id="5295305at2"/>
<dbReference type="RefSeq" id="WP_103061251.1">
    <property type="nucleotide sequence ID" value="NZ_BSOF01000009.1"/>
</dbReference>
<keyword evidence="2" id="KW-0808">Transferase</keyword>
<proteinExistence type="predicted"/>
<feature type="domain" description="N-acetyltransferase" evidence="1">
    <location>
        <begin position="35"/>
        <end position="193"/>
    </location>
</feature>